<dbReference type="GO" id="GO:0000160">
    <property type="term" value="P:phosphorelay signal transduction system"/>
    <property type="evidence" value="ECO:0007669"/>
    <property type="project" value="InterPro"/>
</dbReference>
<dbReference type="Proteomes" id="UP000003688">
    <property type="component" value="Unassembled WGS sequence"/>
</dbReference>
<accession>B9XJU1</accession>
<dbReference type="SUPFAM" id="SSF52172">
    <property type="entry name" value="CheY-like"/>
    <property type="match status" value="1"/>
</dbReference>
<dbReference type="InterPro" id="IPR011006">
    <property type="entry name" value="CheY-like_superfamily"/>
</dbReference>
<evidence type="ECO:0000313" key="4">
    <source>
        <dbReference type="Proteomes" id="UP000003688"/>
    </source>
</evidence>
<dbReference type="RefSeq" id="WP_007416084.1">
    <property type="nucleotide sequence ID" value="NZ_ABOX02000022.1"/>
</dbReference>
<protein>
    <submittedName>
        <fullName evidence="3">Response regulator receiver protein</fullName>
    </submittedName>
</protein>
<dbReference type="Gene3D" id="3.40.50.2300">
    <property type="match status" value="1"/>
</dbReference>
<dbReference type="PANTHER" id="PTHR44520:SF1">
    <property type="entry name" value="TWO-COMPONENT SYSTEM REGULATORY PROTEIN"/>
    <property type="match status" value="1"/>
</dbReference>
<evidence type="ECO:0000259" key="2">
    <source>
        <dbReference type="PROSITE" id="PS50110"/>
    </source>
</evidence>
<dbReference type="OrthoDB" id="195863at2"/>
<feature type="modified residue" description="4-aspartylphosphate" evidence="1">
    <location>
        <position position="67"/>
    </location>
</feature>
<gene>
    <name evidence="3" type="ORF">Cflav_PD2771</name>
</gene>
<keyword evidence="1" id="KW-0597">Phosphoprotein</keyword>
<name>B9XJU1_PEDPL</name>
<sequence>MHTVKPILLVEDNEDDVFFMKRAAKTAEIADPLLVATDGQEAIDFLSGTGIYADRDKYPIPSLVLLDLKLPRKSGHEVLQWIRAQSQFKTLIVIILSTSREGRDVELAYQSGANSYLVKPTGSPQLTEMARSLKDYWLKQNVFAP</sequence>
<dbReference type="Pfam" id="PF00072">
    <property type="entry name" value="Response_reg"/>
    <property type="match status" value="1"/>
</dbReference>
<proteinExistence type="predicted"/>
<evidence type="ECO:0000313" key="3">
    <source>
        <dbReference type="EMBL" id="EEF59967.1"/>
    </source>
</evidence>
<organism evidence="3 4">
    <name type="scientific">Pedosphaera parvula (strain Ellin514)</name>
    <dbReference type="NCBI Taxonomy" id="320771"/>
    <lineage>
        <taxon>Bacteria</taxon>
        <taxon>Pseudomonadati</taxon>
        <taxon>Verrucomicrobiota</taxon>
        <taxon>Pedosphaerae</taxon>
        <taxon>Pedosphaerales</taxon>
        <taxon>Pedosphaeraceae</taxon>
        <taxon>Pedosphaera</taxon>
    </lineage>
</organism>
<dbReference type="CDD" id="cd17557">
    <property type="entry name" value="REC_Rcp-like"/>
    <property type="match status" value="1"/>
</dbReference>
<dbReference type="AlphaFoldDB" id="B9XJU1"/>
<dbReference type="EMBL" id="ABOX02000022">
    <property type="protein sequence ID" value="EEF59967.1"/>
    <property type="molecule type" value="Genomic_DNA"/>
</dbReference>
<dbReference type="STRING" id="320771.Cflav_PD2771"/>
<dbReference type="InterPro" id="IPR052893">
    <property type="entry name" value="TCS_response_regulator"/>
</dbReference>
<keyword evidence="4" id="KW-1185">Reference proteome</keyword>
<comment type="caution">
    <text evidence="3">The sequence shown here is derived from an EMBL/GenBank/DDBJ whole genome shotgun (WGS) entry which is preliminary data.</text>
</comment>
<dbReference type="PANTHER" id="PTHR44520">
    <property type="entry name" value="RESPONSE REGULATOR RCP1-RELATED"/>
    <property type="match status" value="1"/>
</dbReference>
<dbReference type="SMART" id="SM00448">
    <property type="entry name" value="REC"/>
    <property type="match status" value="1"/>
</dbReference>
<evidence type="ECO:0000256" key="1">
    <source>
        <dbReference type="PROSITE-ProRule" id="PRU00169"/>
    </source>
</evidence>
<dbReference type="PROSITE" id="PS50110">
    <property type="entry name" value="RESPONSE_REGULATORY"/>
    <property type="match status" value="1"/>
</dbReference>
<feature type="domain" description="Response regulatory" evidence="2">
    <location>
        <begin position="6"/>
        <end position="134"/>
    </location>
</feature>
<reference evidence="3 4" key="1">
    <citation type="journal article" date="2011" name="J. Bacteriol.">
        <title>Genome sequence of 'Pedosphaera parvula' Ellin514, an aerobic Verrucomicrobial isolate from pasture soil.</title>
        <authorList>
            <person name="Kant R."/>
            <person name="van Passel M.W."/>
            <person name="Sangwan P."/>
            <person name="Palva A."/>
            <person name="Lucas S."/>
            <person name="Copeland A."/>
            <person name="Lapidus A."/>
            <person name="Glavina Del Rio T."/>
            <person name="Dalin E."/>
            <person name="Tice H."/>
            <person name="Bruce D."/>
            <person name="Goodwin L."/>
            <person name="Pitluck S."/>
            <person name="Chertkov O."/>
            <person name="Larimer F.W."/>
            <person name="Land M.L."/>
            <person name="Hauser L."/>
            <person name="Brettin T.S."/>
            <person name="Detter J.C."/>
            <person name="Han S."/>
            <person name="de Vos W.M."/>
            <person name="Janssen P.H."/>
            <person name="Smidt H."/>
        </authorList>
    </citation>
    <scope>NUCLEOTIDE SEQUENCE [LARGE SCALE GENOMIC DNA]</scope>
    <source>
        <strain evidence="3 4">Ellin514</strain>
    </source>
</reference>
<dbReference type="InterPro" id="IPR001789">
    <property type="entry name" value="Sig_transdc_resp-reg_receiver"/>
</dbReference>